<keyword evidence="2" id="KW-1185">Reference proteome</keyword>
<accession>A0A368VTR6</accession>
<organism evidence="1 2">
    <name type="scientific">Halopolyspora algeriensis</name>
    <dbReference type="NCBI Taxonomy" id="1500506"/>
    <lineage>
        <taxon>Bacteria</taxon>
        <taxon>Bacillati</taxon>
        <taxon>Actinomycetota</taxon>
        <taxon>Actinomycetes</taxon>
        <taxon>Actinomycetes incertae sedis</taxon>
        <taxon>Halopolyspora</taxon>
    </lineage>
</organism>
<sequence>MSGTTLLGIPGHLVLGNTAASCVSACEHGHRSALVRPWRRPAFIPEHDDLCWSARQRSP</sequence>
<protein>
    <submittedName>
        <fullName evidence="1">Uncharacterized protein</fullName>
    </submittedName>
</protein>
<gene>
    <name evidence="1" type="ORF">DFQ14_10899</name>
</gene>
<reference evidence="1 2" key="1">
    <citation type="submission" date="2018-07" db="EMBL/GenBank/DDBJ databases">
        <title>Genomic Encyclopedia of Type Strains, Phase III (KMG-III): the genomes of soil and plant-associated and newly described type strains.</title>
        <authorList>
            <person name="Whitman W."/>
        </authorList>
    </citation>
    <scope>NUCLEOTIDE SEQUENCE [LARGE SCALE GENOMIC DNA]</scope>
    <source>
        <strain evidence="1 2">CECT 8575</strain>
    </source>
</reference>
<comment type="caution">
    <text evidence="1">The sequence shown here is derived from an EMBL/GenBank/DDBJ whole genome shotgun (WGS) entry which is preliminary data.</text>
</comment>
<dbReference type="RefSeq" id="WP_141921319.1">
    <property type="nucleotide sequence ID" value="NZ_QPJC01000008.1"/>
</dbReference>
<proteinExistence type="predicted"/>
<dbReference type="EMBL" id="QPJC01000008">
    <property type="protein sequence ID" value="RCW42843.1"/>
    <property type="molecule type" value="Genomic_DNA"/>
</dbReference>
<evidence type="ECO:0000313" key="1">
    <source>
        <dbReference type="EMBL" id="RCW42843.1"/>
    </source>
</evidence>
<evidence type="ECO:0000313" key="2">
    <source>
        <dbReference type="Proteomes" id="UP000253495"/>
    </source>
</evidence>
<dbReference type="Proteomes" id="UP000253495">
    <property type="component" value="Unassembled WGS sequence"/>
</dbReference>
<name>A0A368VTR6_9ACTN</name>
<dbReference type="AlphaFoldDB" id="A0A368VTR6"/>